<reference evidence="3" key="1">
    <citation type="journal article" date="2020" name="Stud. Mycol.">
        <title>101 Dothideomycetes genomes: A test case for predicting lifestyles and emergence of pathogens.</title>
        <authorList>
            <person name="Haridas S."/>
            <person name="Albert R."/>
            <person name="Binder M."/>
            <person name="Bloem J."/>
            <person name="LaButti K."/>
            <person name="Salamov A."/>
            <person name="Andreopoulos B."/>
            <person name="Baker S."/>
            <person name="Barry K."/>
            <person name="Bills G."/>
            <person name="Bluhm B."/>
            <person name="Cannon C."/>
            <person name="Castanera R."/>
            <person name="Culley D."/>
            <person name="Daum C."/>
            <person name="Ezra D."/>
            <person name="Gonzalez J."/>
            <person name="Henrissat B."/>
            <person name="Kuo A."/>
            <person name="Liang C."/>
            <person name="Lipzen A."/>
            <person name="Lutzoni F."/>
            <person name="Magnuson J."/>
            <person name="Mondo S."/>
            <person name="Nolan M."/>
            <person name="Ohm R."/>
            <person name="Pangilinan J."/>
            <person name="Park H.-J."/>
            <person name="Ramirez L."/>
            <person name="Alfaro M."/>
            <person name="Sun H."/>
            <person name="Tritt A."/>
            <person name="Yoshinaga Y."/>
            <person name="Zwiers L.-H."/>
            <person name="Turgeon B."/>
            <person name="Goodwin S."/>
            <person name="Spatafora J."/>
            <person name="Crous P."/>
            <person name="Grigoriev I."/>
        </authorList>
    </citation>
    <scope>NUCLEOTIDE SEQUENCE [LARGE SCALE GENOMIC DNA]</scope>
    <source>
        <strain evidence="3">CBS 304.66</strain>
    </source>
</reference>
<sequence length="123" mass="13709">MTPSLTPSSALLQHTDGTNGAVHHSPYHRNSSHQPIIDKEEKDSVVELARQREARPALSARSGGRRDLQAASVESLARKRVFEMMELAFDVCRREGRSYLGGSSALRRVAGRMGLRKRERRSA</sequence>
<accession>A0A9P4KE00</accession>
<organism evidence="2 3">
    <name type="scientific">Lojkania enalia</name>
    <dbReference type="NCBI Taxonomy" id="147567"/>
    <lineage>
        <taxon>Eukaryota</taxon>
        <taxon>Fungi</taxon>
        <taxon>Dikarya</taxon>
        <taxon>Ascomycota</taxon>
        <taxon>Pezizomycotina</taxon>
        <taxon>Dothideomycetes</taxon>
        <taxon>Pleosporomycetidae</taxon>
        <taxon>Pleosporales</taxon>
        <taxon>Pleosporales incertae sedis</taxon>
        <taxon>Lojkania</taxon>
    </lineage>
</organism>
<comment type="caution">
    <text evidence="2">The sequence shown here is derived from an EMBL/GenBank/DDBJ whole genome shotgun (WGS) entry which is preliminary data.</text>
</comment>
<feature type="region of interest" description="Disordered" evidence="1">
    <location>
        <begin position="1"/>
        <end position="39"/>
    </location>
</feature>
<keyword evidence="3" id="KW-1185">Reference proteome</keyword>
<gene>
    <name evidence="2" type="ORF">CC78DRAFT_568178</name>
</gene>
<protein>
    <submittedName>
        <fullName evidence="2">Uncharacterized protein</fullName>
    </submittedName>
</protein>
<dbReference type="AlphaFoldDB" id="A0A9P4KE00"/>
<dbReference type="Proteomes" id="UP000800093">
    <property type="component" value="Unassembled WGS sequence"/>
</dbReference>
<evidence type="ECO:0000313" key="3">
    <source>
        <dbReference type="Proteomes" id="UP000800093"/>
    </source>
</evidence>
<proteinExistence type="predicted"/>
<evidence type="ECO:0000256" key="1">
    <source>
        <dbReference type="SAM" id="MobiDB-lite"/>
    </source>
</evidence>
<feature type="compositionally biased region" description="Polar residues" evidence="1">
    <location>
        <begin position="1"/>
        <end position="18"/>
    </location>
</feature>
<evidence type="ECO:0000313" key="2">
    <source>
        <dbReference type="EMBL" id="KAF2264715.1"/>
    </source>
</evidence>
<name>A0A9P4KE00_9PLEO</name>
<dbReference type="EMBL" id="ML986614">
    <property type="protein sequence ID" value="KAF2264715.1"/>
    <property type="molecule type" value="Genomic_DNA"/>
</dbReference>